<dbReference type="RefSeq" id="WP_149470839.1">
    <property type="nucleotide sequence ID" value="NZ_QOKW01000019.1"/>
</dbReference>
<proteinExistence type="predicted"/>
<protein>
    <recommendedName>
        <fullName evidence="3">Transcriptional regulator</fullName>
    </recommendedName>
</protein>
<organism evidence="1 2">
    <name type="scientific">Roseomonas genomospecies 6</name>
    <dbReference type="NCBI Taxonomy" id="214106"/>
    <lineage>
        <taxon>Bacteria</taxon>
        <taxon>Pseudomonadati</taxon>
        <taxon>Pseudomonadota</taxon>
        <taxon>Alphaproteobacteria</taxon>
        <taxon>Acetobacterales</taxon>
        <taxon>Roseomonadaceae</taxon>
        <taxon>Roseomonas</taxon>
    </lineage>
</organism>
<sequence>MTSMLAKATEAWGGNPPPFVVLLAKEVDRTSLGSAGNRIGYGKAAVSLVLSNRYGAATDAIRGAVMAALGEAVDCPLLGPIEQARCHAAQSTPFSATSPLARLQRASCRACPRRDA</sequence>
<dbReference type="EMBL" id="QOKW01000019">
    <property type="protein sequence ID" value="KAA0678108.1"/>
    <property type="molecule type" value="Genomic_DNA"/>
</dbReference>
<keyword evidence="2" id="KW-1185">Reference proteome</keyword>
<accession>A0A9W7KR51</accession>
<evidence type="ECO:0000313" key="1">
    <source>
        <dbReference type="EMBL" id="KAA0678108.1"/>
    </source>
</evidence>
<gene>
    <name evidence="1" type="ORF">DS843_21230</name>
</gene>
<evidence type="ECO:0008006" key="3">
    <source>
        <dbReference type="Google" id="ProtNLM"/>
    </source>
</evidence>
<dbReference type="AlphaFoldDB" id="A0A9W7KR51"/>
<evidence type="ECO:0000313" key="2">
    <source>
        <dbReference type="Proteomes" id="UP000480854"/>
    </source>
</evidence>
<name>A0A9W7KR51_9PROT</name>
<dbReference type="OrthoDB" id="6064795at2"/>
<reference evidence="1 2" key="1">
    <citation type="submission" date="2018-07" db="EMBL/GenBank/DDBJ databases">
        <title>Genome sequence of Azospirillum sp. ATCC 49961.</title>
        <authorList>
            <person name="Sant'Anna F.H."/>
            <person name="Baldani J.I."/>
            <person name="Zilli J.E."/>
            <person name="Reis V.M."/>
            <person name="Hartmann A."/>
            <person name="Cruz L."/>
            <person name="de Souza E.M."/>
            <person name="de Oliveira Pedrosa F."/>
            <person name="Passaglia L.M.P."/>
        </authorList>
    </citation>
    <scope>NUCLEOTIDE SEQUENCE [LARGE SCALE GENOMIC DNA]</scope>
    <source>
        <strain evidence="1 2">ATCC 49961</strain>
    </source>
</reference>
<comment type="caution">
    <text evidence="1">The sequence shown here is derived from an EMBL/GenBank/DDBJ whole genome shotgun (WGS) entry which is preliminary data.</text>
</comment>
<dbReference type="Proteomes" id="UP000480854">
    <property type="component" value="Unassembled WGS sequence"/>
</dbReference>